<evidence type="ECO:0000313" key="1">
    <source>
        <dbReference type="EMBL" id="KFM61175.1"/>
    </source>
</evidence>
<dbReference type="AlphaFoldDB" id="A0A087T7T6"/>
<sequence>MCKKDCIDYTVHSDYVYFSHIYSTHHNACKLDH</sequence>
<proteinExistence type="predicted"/>
<keyword evidence="2" id="KW-1185">Reference proteome</keyword>
<reference evidence="1 2" key="1">
    <citation type="submission" date="2013-11" db="EMBL/GenBank/DDBJ databases">
        <title>Genome sequencing of Stegodyphus mimosarum.</title>
        <authorList>
            <person name="Bechsgaard J."/>
        </authorList>
    </citation>
    <scope>NUCLEOTIDE SEQUENCE [LARGE SCALE GENOMIC DNA]</scope>
</reference>
<name>A0A087T7T6_STEMI</name>
<dbReference type="EMBL" id="KK113851">
    <property type="protein sequence ID" value="KFM61175.1"/>
    <property type="molecule type" value="Genomic_DNA"/>
</dbReference>
<dbReference type="Proteomes" id="UP000054359">
    <property type="component" value="Unassembled WGS sequence"/>
</dbReference>
<feature type="non-terminal residue" evidence="1">
    <location>
        <position position="33"/>
    </location>
</feature>
<evidence type="ECO:0000313" key="2">
    <source>
        <dbReference type="Proteomes" id="UP000054359"/>
    </source>
</evidence>
<gene>
    <name evidence="1" type="ORF">X975_22416</name>
</gene>
<protein>
    <submittedName>
        <fullName evidence="1">Uncharacterized protein</fullName>
    </submittedName>
</protein>
<organism evidence="1 2">
    <name type="scientific">Stegodyphus mimosarum</name>
    <name type="common">African social velvet spider</name>
    <dbReference type="NCBI Taxonomy" id="407821"/>
    <lineage>
        <taxon>Eukaryota</taxon>
        <taxon>Metazoa</taxon>
        <taxon>Ecdysozoa</taxon>
        <taxon>Arthropoda</taxon>
        <taxon>Chelicerata</taxon>
        <taxon>Arachnida</taxon>
        <taxon>Araneae</taxon>
        <taxon>Araneomorphae</taxon>
        <taxon>Entelegynae</taxon>
        <taxon>Eresoidea</taxon>
        <taxon>Eresidae</taxon>
        <taxon>Stegodyphus</taxon>
    </lineage>
</organism>
<accession>A0A087T7T6</accession>